<evidence type="ECO:0000256" key="1">
    <source>
        <dbReference type="SAM" id="MobiDB-lite"/>
    </source>
</evidence>
<keyword evidence="3" id="KW-1185">Reference proteome</keyword>
<reference evidence="3" key="1">
    <citation type="submission" date="2017-03" db="EMBL/GenBank/DDBJ databases">
        <title>Genomes of endolithic fungi from Antarctica.</title>
        <authorList>
            <person name="Coleine C."/>
            <person name="Masonjones S."/>
            <person name="Stajich J.E."/>
        </authorList>
    </citation>
    <scope>NUCLEOTIDE SEQUENCE [LARGE SCALE GENOMIC DNA]</scope>
    <source>
        <strain evidence="3">CCFEE 5527</strain>
    </source>
</reference>
<evidence type="ECO:0000313" key="2">
    <source>
        <dbReference type="EMBL" id="OQN99052.1"/>
    </source>
</evidence>
<sequence>MSVAVDLGGIEIAAAADETRMCLESSILISERSDALEKSEQRRSSTVRLAISNPKAWVQKGHDYRVRLSIAFDTATESASDSSLVRTVAECLKASKYWSECGLAFTTVEITDGVPTILVLGLEYLSNIAFEHTSGPHRLAAGVPIQDIQPPSSVARYDVAEVHLKVRFSKSRLDRSMDSAPSAFEHAATHTRTSLNAENTVSTSFCDVAAQGLPYPSPPSSQEDTSRSQSCGMSEVKLSLLQFALRTAISGPPSRNSADVSISSISGLRPLASLAPALWSPGHLMHVTSRTVFLPTISHAMANVSRHAVNNLQLRDKVAELVRRHTAGPSPAFDTGNGASYQGSLEVLTWQRMASAVRYMDTRKGASRLLSGIARSSFDDNQTEVILDNEVTHPPLDDLYLDEDDENEAYDSDENGSRLDELELDDDDEEWDEHGDLLLDDNTTTNEGQDMQAIPDHDHEIVDQLHDGQAKEELNLFAENTVNSRVPYCGDGSYGDEDAFMLDER</sequence>
<dbReference type="OrthoDB" id="4187154at2759"/>
<proteinExistence type="predicted"/>
<dbReference type="Proteomes" id="UP000192596">
    <property type="component" value="Unassembled WGS sequence"/>
</dbReference>
<feature type="region of interest" description="Disordered" evidence="1">
    <location>
        <begin position="212"/>
        <end position="231"/>
    </location>
</feature>
<gene>
    <name evidence="2" type="ORF">B0A48_14913</name>
</gene>
<evidence type="ECO:0000313" key="3">
    <source>
        <dbReference type="Proteomes" id="UP000192596"/>
    </source>
</evidence>
<accession>A0A1V8SIU3</accession>
<protein>
    <submittedName>
        <fullName evidence="2">Uncharacterized protein</fullName>
    </submittedName>
</protein>
<organism evidence="2 3">
    <name type="scientific">Cryoendolithus antarcticus</name>
    <dbReference type="NCBI Taxonomy" id="1507870"/>
    <lineage>
        <taxon>Eukaryota</taxon>
        <taxon>Fungi</taxon>
        <taxon>Dikarya</taxon>
        <taxon>Ascomycota</taxon>
        <taxon>Pezizomycotina</taxon>
        <taxon>Dothideomycetes</taxon>
        <taxon>Dothideomycetidae</taxon>
        <taxon>Cladosporiales</taxon>
        <taxon>Cladosporiaceae</taxon>
        <taxon>Cryoendolithus</taxon>
    </lineage>
</organism>
<dbReference type="EMBL" id="NAJO01000042">
    <property type="protein sequence ID" value="OQN99052.1"/>
    <property type="molecule type" value="Genomic_DNA"/>
</dbReference>
<dbReference type="AlphaFoldDB" id="A0A1V8SIU3"/>
<dbReference type="InParanoid" id="A0A1V8SIU3"/>
<dbReference type="STRING" id="1507870.A0A1V8SIU3"/>
<feature type="compositionally biased region" description="Polar residues" evidence="1">
    <location>
        <begin position="220"/>
        <end position="231"/>
    </location>
</feature>
<name>A0A1V8SIU3_9PEZI</name>
<comment type="caution">
    <text evidence="2">The sequence shown here is derived from an EMBL/GenBank/DDBJ whole genome shotgun (WGS) entry which is preliminary data.</text>
</comment>